<dbReference type="RefSeq" id="WP_143814078.1">
    <property type="nucleotide sequence ID" value="NZ_FUXP01000001.1"/>
</dbReference>
<gene>
    <name evidence="2" type="ORF">SAMN02745674_00295</name>
</gene>
<feature type="compositionally biased region" description="Basic and acidic residues" evidence="1">
    <location>
        <begin position="47"/>
        <end position="62"/>
    </location>
</feature>
<proteinExistence type="predicted"/>
<protein>
    <submittedName>
        <fullName evidence="2">Uncharacterized protein</fullName>
    </submittedName>
</protein>
<reference evidence="2 3" key="1">
    <citation type="submission" date="2017-02" db="EMBL/GenBank/DDBJ databases">
        <authorList>
            <person name="Peterson S.W."/>
        </authorList>
    </citation>
    <scope>NUCLEOTIDE SEQUENCE [LARGE SCALE GENOMIC DNA]</scope>
    <source>
        <strain evidence="2 3">DSM 21749</strain>
    </source>
</reference>
<evidence type="ECO:0000313" key="2">
    <source>
        <dbReference type="EMBL" id="SJZ62559.1"/>
    </source>
</evidence>
<sequence length="78" mass="8800">MSNRRSTPKPPNGKTVLPVEDQDSRQFPRGGYAPLGDESIRNPYLPGEERMIGRPDPEKFGEPDEYLSNLMSTYDDEG</sequence>
<feature type="region of interest" description="Disordered" evidence="1">
    <location>
        <begin position="1"/>
        <end position="78"/>
    </location>
</feature>
<dbReference type="AlphaFoldDB" id="A0A1T4M6D7"/>
<accession>A0A1T4M6D7</accession>
<keyword evidence="3" id="KW-1185">Reference proteome</keyword>
<evidence type="ECO:0000256" key="1">
    <source>
        <dbReference type="SAM" id="MobiDB-lite"/>
    </source>
</evidence>
<dbReference type="EMBL" id="FUXP01000001">
    <property type="protein sequence ID" value="SJZ62559.1"/>
    <property type="molecule type" value="Genomic_DNA"/>
</dbReference>
<name>A0A1T4M6D7_9GAMM</name>
<evidence type="ECO:0000313" key="3">
    <source>
        <dbReference type="Proteomes" id="UP000190061"/>
    </source>
</evidence>
<dbReference type="Proteomes" id="UP000190061">
    <property type="component" value="Unassembled WGS sequence"/>
</dbReference>
<organism evidence="2 3">
    <name type="scientific">Lysobacter spongiicola DSM 21749</name>
    <dbReference type="NCBI Taxonomy" id="1122188"/>
    <lineage>
        <taxon>Bacteria</taxon>
        <taxon>Pseudomonadati</taxon>
        <taxon>Pseudomonadota</taxon>
        <taxon>Gammaproteobacteria</taxon>
        <taxon>Lysobacterales</taxon>
        <taxon>Lysobacteraceae</taxon>
        <taxon>Novilysobacter</taxon>
    </lineage>
</organism>